<dbReference type="EC" id="3.1.3.16" evidence="9"/>
<dbReference type="PROSITE" id="PS00125">
    <property type="entry name" value="SER_THR_PHOSPHATASE"/>
    <property type="match status" value="1"/>
</dbReference>
<reference evidence="13 15" key="3">
    <citation type="submission" date="2017-11" db="EMBL/GenBank/DDBJ databases">
        <title>De-novo sequencing of pomegranate (Punica granatum L.) genome.</title>
        <authorList>
            <person name="Akparov Z."/>
            <person name="Amiraslanov A."/>
            <person name="Hajiyeva S."/>
            <person name="Abbasov M."/>
            <person name="Kaur K."/>
            <person name="Hamwieh A."/>
            <person name="Solovyev V."/>
            <person name="Salamov A."/>
            <person name="Braich B."/>
            <person name="Kosarev P."/>
            <person name="Mahmoud A."/>
            <person name="Hajiyev E."/>
            <person name="Babayeva S."/>
            <person name="Izzatullayeva V."/>
            <person name="Mammadov A."/>
            <person name="Mammadov A."/>
            <person name="Sharifova S."/>
            <person name="Ojaghi J."/>
            <person name="Eynullazada K."/>
            <person name="Bayramov B."/>
            <person name="Abdulazimova A."/>
            <person name="Shahmuradov I."/>
        </authorList>
    </citation>
    <scope>NUCLEOTIDE SEQUENCE [LARGE SCALE GENOMIC DNA]</scope>
    <source>
        <strain evidence="13">AG2017</strain>
        <strain evidence="15">cv. AG2017</strain>
        <tissue evidence="13">Leaf</tissue>
    </source>
</reference>
<dbReference type="InterPro" id="IPR006186">
    <property type="entry name" value="Ser/Thr-sp_prot-phosphatase"/>
</dbReference>
<dbReference type="PANTHER" id="PTHR11668">
    <property type="entry name" value="SERINE/THREONINE PROTEIN PHOSPHATASE"/>
    <property type="match status" value="1"/>
</dbReference>
<evidence type="ECO:0000256" key="4">
    <source>
        <dbReference type="ARBA" id="ARBA00022801"/>
    </source>
</evidence>
<comment type="catalytic activity">
    <reaction evidence="7">
        <text>O-phospho-L-seryl-[protein] + H2O = L-seryl-[protein] + phosphate</text>
        <dbReference type="Rhea" id="RHEA:20629"/>
        <dbReference type="Rhea" id="RHEA-COMP:9863"/>
        <dbReference type="Rhea" id="RHEA-COMP:11604"/>
        <dbReference type="ChEBI" id="CHEBI:15377"/>
        <dbReference type="ChEBI" id="CHEBI:29999"/>
        <dbReference type="ChEBI" id="CHEBI:43474"/>
        <dbReference type="ChEBI" id="CHEBI:83421"/>
        <dbReference type="EC" id="3.1.3.16"/>
    </reaction>
</comment>
<dbReference type="OrthoDB" id="1930084at2759"/>
<name>A0A218XY58_PUNGR</name>
<dbReference type="GO" id="GO:0005737">
    <property type="term" value="C:cytoplasm"/>
    <property type="evidence" value="ECO:0007669"/>
    <property type="project" value="TreeGrafter"/>
</dbReference>
<evidence type="ECO:0000256" key="10">
    <source>
        <dbReference type="SAM" id="MobiDB-lite"/>
    </source>
</evidence>
<evidence type="ECO:0000313" key="13">
    <source>
        <dbReference type="EMBL" id="PKI67769.1"/>
    </source>
</evidence>
<comment type="caution">
    <text evidence="12">The sequence shown here is derived from an EMBL/GenBank/DDBJ whole genome shotgun (WGS) entry which is preliminary data.</text>
</comment>
<evidence type="ECO:0000313" key="14">
    <source>
        <dbReference type="Proteomes" id="UP000197138"/>
    </source>
</evidence>
<keyword evidence="4 9" id="KW-0378">Hydrolase</keyword>
<dbReference type="GeneID" id="116194181"/>
<protein>
    <recommendedName>
        <fullName evidence="9">Serine/threonine-protein phosphatase</fullName>
        <ecNumber evidence="9">3.1.3.16</ecNumber>
    </recommendedName>
</protein>
<dbReference type="Pfam" id="PF00149">
    <property type="entry name" value="Metallophos"/>
    <property type="match status" value="1"/>
</dbReference>
<evidence type="ECO:0000259" key="11">
    <source>
        <dbReference type="PROSITE" id="PS00125"/>
    </source>
</evidence>
<evidence type="ECO:0000256" key="8">
    <source>
        <dbReference type="ARBA" id="ARBA00048336"/>
    </source>
</evidence>
<dbReference type="Gene3D" id="3.60.21.10">
    <property type="match status" value="1"/>
</dbReference>
<dbReference type="STRING" id="22663.A0A218XY58"/>
<dbReference type="AlphaFoldDB" id="A0A218XY58"/>
<reference evidence="14" key="1">
    <citation type="journal article" date="2017" name="Plant J.">
        <title>The pomegranate (Punica granatum L.) genome and the genomics of punicalagin biosynthesis.</title>
        <authorList>
            <person name="Qin G."/>
            <person name="Xu C."/>
            <person name="Ming R."/>
            <person name="Tang H."/>
            <person name="Guyot R."/>
            <person name="Kramer E.M."/>
            <person name="Hu Y."/>
            <person name="Yi X."/>
            <person name="Qi Y."/>
            <person name="Xu X."/>
            <person name="Gao Z."/>
            <person name="Pan H."/>
            <person name="Jian J."/>
            <person name="Tian Y."/>
            <person name="Yue Z."/>
            <person name="Xu Y."/>
        </authorList>
    </citation>
    <scope>NUCLEOTIDE SEQUENCE [LARGE SCALE GENOMIC DNA]</scope>
    <source>
        <strain evidence="14">cv. Dabenzi</strain>
    </source>
</reference>
<evidence type="ECO:0000256" key="1">
    <source>
        <dbReference type="ARBA" id="ARBA00001936"/>
    </source>
</evidence>
<proteinExistence type="inferred from homology"/>
<evidence type="ECO:0000313" key="12">
    <source>
        <dbReference type="EMBL" id="OWM89222.1"/>
    </source>
</evidence>
<evidence type="ECO:0000313" key="15">
    <source>
        <dbReference type="Proteomes" id="UP000233551"/>
    </source>
</evidence>
<evidence type="ECO:0000256" key="2">
    <source>
        <dbReference type="ARBA" id="ARBA00005333"/>
    </source>
</evidence>
<comment type="catalytic activity">
    <reaction evidence="8 9">
        <text>O-phospho-L-threonyl-[protein] + H2O = L-threonyl-[protein] + phosphate</text>
        <dbReference type="Rhea" id="RHEA:47004"/>
        <dbReference type="Rhea" id="RHEA-COMP:11060"/>
        <dbReference type="Rhea" id="RHEA-COMP:11605"/>
        <dbReference type="ChEBI" id="CHEBI:15377"/>
        <dbReference type="ChEBI" id="CHEBI:30013"/>
        <dbReference type="ChEBI" id="CHEBI:43474"/>
        <dbReference type="ChEBI" id="CHEBI:61977"/>
        <dbReference type="EC" id="3.1.3.16"/>
    </reaction>
</comment>
<keyword evidence="15" id="KW-1185">Reference proteome</keyword>
<evidence type="ECO:0000256" key="6">
    <source>
        <dbReference type="ARBA" id="ARBA00023211"/>
    </source>
</evidence>
<dbReference type="Proteomes" id="UP000197138">
    <property type="component" value="Unassembled WGS sequence"/>
</dbReference>
<dbReference type="InterPro" id="IPR031675">
    <property type="entry name" value="STPPase_N"/>
</dbReference>
<dbReference type="InterPro" id="IPR029052">
    <property type="entry name" value="Metallo-depent_PP-like"/>
</dbReference>
<gene>
    <name evidence="12" type="ORF">CDL15_Pgr010509</name>
    <name evidence="13" type="ORF">CRG98_011819</name>
</gene>
<comment type="similarity">
    <text evidence="2">Belongs to the PPP phosphatase family. PP-1 subfamily.</text>
</comment>
<evidence type="ECO:0000256" key="3">
    <source>
        <dbReference type="ARBA" id="ARBA00022723"/>
    </source>
</evidence>
<dbReference type="PANTHER" id="PTHR11668:SF300">
    <property type="entry name" value="SERINE_THREONINE-PROTEIN PHOSPHATASE"/>
    <property type="match status" value="1"/>
</dbReference>
<feature type="domain" description="Serine/threonine specific protein phosphatases" evidence="11">
    <location>
        <begin position="229"/>
        <end position="234"/>
    </location>
</feature>
<sequence>MPFKYHSFIPGDDDELNKARPGSPPAFFSLPSPASPRVCGNCIPGIAAGAAATSAAVTAAAHRSSVPIPSTRERLPQQHVRTEAAVEVKNQESASVEVPNSQSKNKAKGFILDHAALDDIIGRLLDFRLARPGKQVELFEKEVRHLCLTSKEIFLSQPKLLELETPINICGDIHGQYNDLLRVFGVVGFPSTANYLFLGNYVDYGEQSLETMCLLLAYKIKYPENFFLLRGNHECASINRIYGFYDECKRRFNVRLWKVFTDCFNCLPFAALVDNKIFCVHGGLSPDLTSLDQIRNIPCRTDVPDTGLLCDLLWSDPRYNVKGWGVNDRGASYTFGADKVSEFLKKHNLDLVCRGHQVVDDGYEFFAERQLVTLFSAPNYRGIYNNAGAIMRIDENLNHSFQILKPAERKLK</sequence>
<dbReference type="GO" id="GO:0046872">
    <property type="term" value="F:metal ion binding"/>
    <property type="evidence" value="ECO:0007669"/>
    <property type="project" value="UniProtKB-KW"/>
</dbReference>
<dbReference type="InterPro" id="IPR050341">
    <property type="entry name" value="PP1_catalytic_subunit"/>
</dbReference>
<dbReference type="Pfam" id="PF16891">
    <property type="entry name" value="STPPase_N"/>
    <property type="match status" value="1"/>
</dbReference>
<organism evidence="12 14">
    <name type="scientific">Punica granatum</name>
    <name type="common">Pomegranate</name>
    <dbReference type="NCBI Taxonomy" id="22663"/>
    <lineage>
        <taxon>Eukaryota</taxon>
        <taxon>Viridiplantae</taxon>
        <taxon>Streptophyta</taxon>
        <taxon>Embryophyta</taxon>
        <taxon>Tracheophyta</taxon>
        <taxon>Spermatophyta</taxon>
        <taxon>Magnoliopsida</taxon>
        <taxon>eudicotyledons</taxon>
        <taxon>Gunneridae</taxon>
        <taxon>Pentapetalae</taxon>
        <taxon>rosids</taxon>
        <taxon>malvids</taxon>
        <taxon>Myrtales</taxon>
        <taxon>Lythraceae</taxon>
        <taxon>Punica</taxon>
    </lineage>
</organism>
<dbReference type="EMBL" id="PGOL01000588">
    <property type="protein sequence ID" value="PKI67769.1"/>
    <property type="molecule type" value="Genomic_DNA"/>
</dbReference>
<evidence type="ECO:0000256" key="5">
    <source>
        <dbReference type="ARBA" id="ARBA00022912"/>
    </source>
</evidence>
<reference evidence="12" key="2">
    <citation type="submission" date="2017-06" db="EMBL/GenBank/DDBJ databases">
        <title>The pomegranate genome and the genomics of punicalagin biosynthesis.</title>
        <authorList>
            <person name="Xu C."/>
        </authorList>
    </citation>
    <scope>NUCLEOTIDE SEQUENCE [LARGE SCALE GENOMIC DNA]</scope>
    <source>
        <tissue evidence="12">Fresh leaf</tissue>
    </source>
</reference>
<dbReference type="PRINTS" id="PR00114">
    <property type="entry name" value="STPHPHTASE"/>
</dbReference>
<evidence type="ECO:0000256" key="7">
    <source>
        <dbReference type="ARBA" id="ARBA00047761"/>
    </source>
</evidence>
<dbReference type="FunFam" id="3.60.21.10:FF:000026">
    <property type="entry name" value="Serine/threonine-protein phosphatase"/>
    <property type="match status" value="1"/>
</dbReference>
<dbReference type="Proteomes" id="UP000233551">
    <property type="component" value="Unassembled WGS sequence"/>
</dbReference>
<keyword evidence="6" id="KW-0464">Manganese</keyword>
<dbReference type="InterPro" id="IPR004843">
    <property type="entry name" value="Calcineurin-like_PHP"/>
</dbReference>
<comment type="cofactor">
    <cofactor evidence="1">
        <name>Mn(2+)</name>
        <dbReference type="ChEBI" id="CHEBI:29035"/>
    </cofactor>
</comment>
<dbReference type="GO" id="GO:0004722">
    <property type="term" value="F:protein serine/threonine phosphatase activity"/>
    <property type="evidence" value="ECO:0007669"/>
    <property type="project" value="UniProtKB-EC"/>
</dbReference>
<keyword evidence="5" id="KW-0904">Protein phosphatase</keyword>
<accession>A0A218XY58</accession>
<dbReference type="SUPFAM" id="SSF56300">
    <property type="entry name" value="Metallo-dependent phosphatases"/>
    <property type="match status" value="1"/>
</dbReference>
<feature type="region of interest" description="Disordered" evidence="10">
    <location>
        <begin position="1"/>
        <end position="24"/>
    </location>
</feature>
<dbReference type="EMBL" id="MTKT01000670">
    <property type="protein sequence ID" value="OWM89222.1"/>
    <property type="molecule type" value="Genomic_DNA"/>
</dbReference>
<keyword evidence="3" id="KW-0479">Metal-binding</keyword>
<evidence type="ECO:0000256" key="9">
    <source>
        <dbReference type="RuleBase" id="RU004273"/>
    </source>
</evidence>
<dbReference type="SMART" id="SM00156">
    <property type="entry name" value="PP2Ac"/>
    <property type="match status" value="1"/>
</dbReference>
<dbReference type="GO" id="GO:0005634">
    <property type="term" value="C:nucleus"/>
    <property type="evidence" value="ECO:0007669"/>
    <property type="project" value="TreeGrafter"/>
</dbReference>